<gene>
    <name evidence="1" type="ORF">ACFSQT_11780</name>
</gene>
<sequence length="335" mass="37997">MTAPRERHFVAQERARQSAFFEAHLHGEGGFEGCAYRLAPSNRLSNLNPGIRDVAARYFSDNAIAWHQHAAHGLSSQVCCLNFLMPLATRPELLARLVQQAIGGELPEMLEVEKGPDGEPWFVGFEWIGRKDYLNEWPRTGSPKRGANVTSADAIVRFRQAQAGRVETLLIEWKYTESYGAAPEPKREAERLRRYQNIAFAPFGPLRSNADLKLPDLFWEPFYQLFRQQMLASRMQAVQEDGAERARVLHIAPAANRRLTRVTSPAMRPLGDNAFKVYCSLLIETDDFISRSTESLFSPLIDDASTDDAWAKYLRNRYAFLADPARSSWDEMTTA</sequence>
<evidence type="ECO:0000313" key="1">
    <source>
        <dbReference type="EMBL" id="MFD2053737.1"/>
    </source>
</evidence>
<protein>
    <submittedName>
        <fullName evidence="1">Uncharacterized protein</fullName>
    </submittedName>
</protein>
<dbReference type="Proteomes" id="UP001597349">
    <property type="component" value="Unassembled WGS sequence"/>
</dbReference>
<accession>A0ABW4WDR5</accession>
<keyword evidence="2" id="KW-1185">Reference proteome</keyword>
<dbReference type="Pfam" id="PF22558">
    <property type="entry name" value="REase-ARP"/>
    <property type="match status" value="1"/>
</dbReference>
<dbReference type="InterPro" id="IPR054333">
    <property type="entry name" value="REase-ARP-assoc"/>
</dbReference>
<reference evidence="2" key="1">
    <citation type="journal article" date="2019" name="Int. J. Syst. Evol. Microbiol.">
        <title>The Global Catalogue of Microorganisms (GCM) 10K type strain sequencing project: providing services to taxonomists for standard genome sequencing and annotation.</title>
        <authorList>
            <consortium name="The Broad Institute Genomics Platform"/>
            <consortium name="The Broad Institute Genome Sequencing Center for Infectious Disease"/>
            <person name="Wu L."/>
            <person name="Ma J."/>
        </authorList>
    </citation>
    <scope>NUCLEOTIDE SEQUENCE [LARGE SCALE GENOMIC DNA]</scope>
    <source>
        <strain evidence="2">CGMCC 1.16226</strain>
    </source>
</reference>
<evidence type="ECO:0000313" key="2">
    <source>
        <dbReference type="Proteomes" id="UP001597349"/>
    </source>
</evidence>
<name>A0ABW4WDR5_9HYPH</name>
<organism evidence="1 2">
    <name type="scientific">Mesorhizobium calcicola</name>
    <dbReference type="NCBI Taxonomy" id="1300310"/>
    <lineage>
        <taxon>Bacteria</taxon>
        <taxon>Pseudomonadati</taxon>
        <taxon>Pseudomonadota</taxon>
        <taxon>Alphaproteobacteria</taxon>
        <taxon>Hyphomicrobiales</taxon>
        <taxon>Phyllobacteriaceae</taxon>
        <taxon>Mesorhizobium</taxon>
    </lineage>
</organism>
<dbReference type="RefSeq" id="WP_379018650.1">
    <property type="nucleotide sequence ID" value="NZ_JBHUGY010000019.1"/>
</dbReference>
<proteinExistence type="predicted"/>
<comment type="caution">
    <text evidence="1">The sequence shown here is derived from an EMBL/GenBank/DDBJ whole genome shotgun (WGS) entry which is preliminary data.</text>
</comment>
<dbReference type="EMBL" id="JBHUGY010000019">
    <property type="protein sequence ID" value="MFD2053737.1"/>
    <property type="molecule type" value="Genomic_DNA"/>
</dbReference>